<evidence type="ECO:0000313" key="2">
    <source>
        <dbReference type="EMBL" id="JAD99813.1"/>
    </source>
</evidence>
<organism evidence="2">
    <name type="scientific">Arundo donax</name>
    <name type="common">Giant reed</name>
    <name type="synonym">Donax arundinaceus</name>
    <dbReference type="NCBI Taxonomy" id="35708"/>
    <lineage>
        <taxon>Eukaryota</taxon>
        <taxon>Viridiplantae</taxon>
        <taxon>Streptophyta</taxon>
        <taxon>Embryophyta</taxon>
        <taxon>Tracheophyta</taxon>
        <taxon>Spermatophyta</taxon>
        <taxon>Magnoliopsida</taxon>
        <taxon>Liliopsida</taxon>
        <taxon>Poales</taxon>
        <taxon>Poaceae</taxon>
        <taxon>PACMAD clade</taxon>
        <taxon>Arundinoideae</taxon>
        <taxon>Arundineae</taxon>
        <taxon>Arundo</taxon>
    </lineage>
</organism>
<protein>
    <submittedName>
        <fullName evidence="2">Uncharacterized protein</fullName>
    </submittedName>
</protein>
<dbReference type="EMBL" id="GBRH01198082">
    <property type="protein sequence ID" value="JAD99813.1"/>
    <property type="molecule type" value="Transcribed_RNA"/>
</dbReference>
<evidence type="ECO:0000256" key="1">
    <source>
        <dbReference type="SAM" id="MobiDB-lite"/>
    </source>
</evidence>
<dbReference type="AlphaFoldDB" id="A0A0A9ELC1"/>
<name>A0A0A9ELC1_ARUDO</name>
<sequence length="43" mass="5013">MPQRPSGSRRGWSTWGQSRRGRGAEWRRGGDRPRLVWKGWFGG</sequence>
<feature type="region of interest" description="Disordered" evidence="1">
    <location>
        <begin position="1"/>
        <end position="28"/>
    </location>
</feature>
<reference evidence="2" key="2">
    <citation type="journal article" date="2015" name="Data Brief">
        <title>Shoot transcriptome of the giant reed, Arundo donax.</title>
        <authorList>
            <person name="Barrero R.A."/>
            <person name="Guerrero F.D."/>
            <person name="Moolhuijzen P."/>
            <person name="Goolsby J.A."/>
            <person name="Tidwell J."/>
            <person name="Bellgard S.E."/>
            <person name="Bellgard M.I."/>
        </authorList>
    </citation>
    <scope>NUCLEOTIDE SEQUENCE</scope>
    <source>
        <tissue evidence="2">Shoot tissue taken approximately 20 cm above the soil surface</tissue>
    </source>
</reference>
<proteinExistence type="predicted"/>
<reference evidence="2" key="1">
    <citation type="submission" date="2014-09" db="EMBL/GenBank/DDBJ databases">
        <authorList>
            <person name="Magalhaes I.L.F."/>
            <person name="Oliveira U."/>
            <person name="Santos F.R."/>
            <person name="Vidigal T.H.D.A."/>
            <person name="Brescovit A.D."/>
            <person name="Santos A.J."/>
        </authorList>
    </citation>
    <scope>NUCLEOTIDE SEQUENCE</scope>
    <source>
        <tissue evidence="2">Shoot tissue taken approximately 20 cm above the soil surface</tissue>
    </source>
</reference>
<accession>A0A0A9ELC1</accession>